<dbReference type="GO" id="GO:0005829">
    <property type="term" value="C:cytosol"/>
    <property type="evidence" value="ECO:0007669"/>
    <property type="project" value="TreeGrafter"/>
</dbReference>
<dbReference type="Pfam" id="PF13020">
    <property type="entry name" value="NOV_C"/>
    <property type="match status" value="1"/>
</dbReference>
<reference evidence="7 8" key="1">
    <citation type="submission" date="2018-01" db="EMBL/GenBank/DDBJ databases">
        <authorList>
            <person name="Clerissi C."/>
        </authorList>
    </citation>
    <scope>NUCLEOTIDE SEQUENCE [LARGE SCALE GENOMIC DNA]</scope>
    <source>
        <strain evidence="7">Cupriavidus taiwanensis SWF 66322</strain>
        <plasmid evidence="8">cbm2636_mp</plasmid>
    </source>
</reference>
<dbReference type="PANTHER" id="PTHR30419:SF8">
    <property type="entry name" value="NITROGEN ASSIMILATION TRANSCRIPTIONAL ACTIVATOR-RELATED"/>
    <property type="match status" value="1"/>
</dbReference>
<gene>
    <name evidence="7" type="ORF">CBM2636_MP21696</name>
</gene>
<evidence type="ECO:0000256" key="1">
    <source>
        <dbReference type="ARBA" id="ARBA00009437"/>
    </source>
</evidence>
<dbReference type="InterPro" id="IPR036890">
    <property type="entry name" value="HATPase_C_sf"/>
</dbReference>
<dbReference type="InterPro" id="IPR024975">
    <property type="entry name" value="NOV_C"/>
</dbReference>
<dbReference type="InterPro" id="IPR036390">
    <property type="entry name" value="WH_DNA-bd_sf"/>
</dbReference>
<organism evidence="7 8">
    <name type="scientific">Cupriavidus taiwanensis</name>
    <dbReference type="NCBI Taxonomy" id="164546"/>
    <lineage>
        <taxon>Bacteria</taxon>
        <taxon>Pseudomonadati</taxon>
        <taxon>Pseudomonadota</taxon>
        <taxon>Betaproteobacteria</taxon>
        <taxon>Burkholderiales</taxon>
        <taxon>Burkholderiaceae</taxon>
        <taxon>Cupriavidus</taxon>
    </lineage>
</organism>
<comment type="similarity">
    <text evidence="1">Belongs to the LysR transcriptional regulatory family.</text>
</comment>
<geneLocation type="plasmid" evidence="8">
    <name>cbm2636_mp</name>
</geneLocation>
<feature type="domain" description="HTH lysR-type" evidence="6">
    <location>
        <begin position="11"/>
        <end position="63"/>
    </location>
</feature>
<dbReference type="InterPro" id="IPR005119">
    <property type="entry name" value="LysR_subst-bd"/>
</dbReference>
<dbReference type="SUPFAM" id="SSF53850">
    <property type="entry name" value="Periplasmic binding protein-like II"/>
    <property type="match status" value="1"/>
</dbReference>
<evidence type="ECO:0000313" key="8">
    <source>
        <dbReference type="Proteomes" id="UP000254259"/>
    </source>
</evidence>
<dbReference type="Proteomes" id="UP000254259">
    <property type="component" value="Plasmid CBM2636_mp"/>
</dbReference>
<dbReference type="NCBIfam" id="NF047352">
    <property type="entry name" value="P_loop_sacsin"/>
    <property type="match status" value="1"/>
</dbReference>
<dbReference type="Pfam" id="PF03466">
    <property type="entry name" value="LysR_substrate"/>
    <property type="match status" value="1"/>
</dbReference>
<keyword evidence="7" id="KW-0614">Plasmid</keyword>
<evidence type="ECO:0000256" key="5">
    <source>
        <dbReference type="SAM" id="MobiDB-lite"/>
    </source>
</evidence>
<dbReference type="Gene3D" id="1.10.10.10">
    <property type="entry name" value="Winged helix-like DNA-binding domain superfamily/Winged helix DNA-binding domain"/>
    <property type="match status" value="1"/>
</dbReference>
<dbReference type="PANTHER" id="PTHR30419">
    <property type="entry name" value="HTH-TYPE TRANSCRIPTIONAL REGULATOR YBHD"/>
    <property type="match status" value="1"/>
</dbReference>
<evidence type="ECO:0000256" key="4">
    <source>
        <dbReference type="ARBA" id="ARBA00023163"/>
    </source>
</evidence>
<dbReference type="SUPFAM" id="SSF55874">
    <property type="entry name" value="ATPase domain of HSP90 chaperone/DNA topoisomerase II/histidine kinase"/>
    <property type="match status" value="1"/>
</dbReference>
<keyword evidence="3" id="KW-0238">DNA-binding</keyword>
<evidence type="ECO:0000259" key="6">
    <source>
        <dbReference type="PROSITE" id="PS50931"/>
    </source>
</evidence>
<dbReference type="PROSITE" id="PS50931">
    <property type="entry name" value="HTH_LYSR"/>
    <property type="match status" value="1"/>
</dbReference>
<sequence length="1925" mass="211984">MLSHRLQDTSLRYFLEVVRSGSLTEAAQRLNVTVSAVSRQVAALEALLGVPLFDRRPRGMVASAAGELLAAYALRGALEADRVVSEIAALQGLRRGRVRLASSARFAIEFLPRIIAEFRQRYPGLQFHVRVAPPADVTGIVLHGDADIGITYSRAAEQGIRIAHRQAAPVIAIMRPDHPLARFRSVTLAQMQPYPLALPEGDRQRRGLKVYESLRSVNEIIGTQYSDRVLFELLQNAHDAHAVGEKGEVAIHLVVDDDKGILLVANKGRPFSHSNFDAIRNIGTSDKEIGEGIGNKGLGFRSVEALTNDVHIFSAGPQIPAPVFNGYCFRFASTEEIAELLEEIGASTEVAAMVAADIPRYLVPVAVTEQSDDVRRLASLGYATVVCLPLASSREVELAEKQVAALTNSAAPVQLFLDRLESLEVSVVRAGGEVEKATLSRAVEPLLRYASSNIRMQRVTLNDGSAFLVVKQTLRKDAVLAAVAESIPAAPPLKRWLAWKGDAVVSIAVCLGKAVAPRLYNFLPMDDHAVSPMAGHIDAPFFADIDRRTIKPDLPLNKLLIEAAAETAAKACLAIVDEGLALPASAVIDMAAWSGPRIVTIVEAFKALGRPITDAAIWPATSSAGVKWAPLRKIYAWPDVRTKQMTPSRLESIADAHILASVSDAQLSRIRALASAVSMPLDLHAELLCEWVEAMAEYLSSKKKRTVASGWRDFYQDVLSIFGASKIDLAALVGRKVLLGDSNKLLVATADGLDDAPPVFARMADARGKRTQGPPNPPSAIARKFRFLNQQVAVPNDVINRFEKAGLLRHYDPVEALAALKGALESGTDNQRQEGLMWAYRVWLATGDKSVETALRQAELCVPCVGGWMRAEDALMSSSWSALGRTLEQYFDEAAPVSPDCKAQRNRLLIAFSNWPRARADDRREDWTRFLQILKVPDGLEPVAVNLRRVGTPNGHWNSFLRSGNPKVGFDETWISYASGNKLLYPQTEYSMRSDAWRVPGQLEHDHLPNSAKEALSNLLVAYLRAHGQRHFEFDIRPWHGHQSVTLPTPLYIFLRHGGWPASARYDEVVFARPSDSWSTTVGRQHPPRFVARFKSEPGAREELPSILFDPKIGLRDWSAPSSAPDRLASLAAVLPDLSAAERRDLRDQVRRAWADIVESRSALPASLQLIVERAGSLELLRGREQDPPVIYVTSEPQAFAARSLNNAGEAVLDVGETEASLICELLEATGCFSPRLTNSGEVQLVVDGAPFEALPDTPPLVAGGLSWLSDVAVLAHEHLGDPLETRTLPTDELDRRLRAIRVRRCREFALIISGLEIPVRGGERVHAVQHARIPTLLVRTDSNIDLPLLLEASQALTKLLGSRRNTLELLLGRLQRDGYTGGVAGPSEDMLARAIGRDVSVVREHFAATKGGMQRRVDAVLPAVAFLKDMEAAERLRERHAQLGPALQLRAWLVSELQAELADQLLEVVAETDDQRAICVRLNLGFAAFGRTLAELGYPPMNDEADFRRLFSAYLAELAPLIRARLRRAFLPAWQAAAPLDEYVILRTLEFIQFDPQWLSQLEQLDQARVIAHANLEAERRLGADDPAVELEALEVVVAANRKQVTARHADLTNLIRAWCRRSGAEQSSIAGAVDAQQLVRKLDQAGLLDFETIAPGALPALLCRAGWWPANMPTTEALHDLGLTAEDLKHEEQEARELSRKAEVTRRSILFAGRSLDTGSPNFILEFENLADAAIAQSNEWLSRSRVARLLQQEEAGKPRLGSSGGGGGKGGTWRNQPSDATRTAMGMASEWLVWKLLFRRHPKEMSDECWVSSNREKFCTGPAGDDSLGYDFRVVTARHEYLYEVKSALDAGGEFELTARELEVAGSARDDRKRRYRILYVPFVFDPTRWTVMILPNPAGTGTRDQFRVVRSGSVRYRFEQR</sequence>
<keyword evidence="4" id="KW-0804">Transcription</keyword>
<dbReference type="GO" id="GO:0003700">
    <property type="term" value="F:DNA-binding transcription factor activity"/>
    <property type="evidence" value="ECO:0007669"/>
    <property type="project" value="InterPro"/>
</dbReference>
<keyword evidence="2" id="KW-0805">Transcription regulation</keyword>
<dbReference type="InterPro" id="IPR050950">
    <property type="entry name" value="HTH-type_LysR_regulators"/>
</dbReference>
<dbReference type="Gene3D" id="3.40.190.10">
    <property type="entry name" value="Periplasmic binding protein-like II"/>
    <property type="match status" value="1"/>
</dbReference>
<name>A0A9Q7UX73_9BURK</name>
<evidence type="ECO:0000256" key="3">
    <source>
        <dbReference type="ARBA" id="ARBA00023125"/>
    </source>
</evidence>
<feature type="compositionally biased region" description="Gly residues" evidence="5">
    <location>
        <begin position="1765"/>
        <end position="1774"/>
    </location>
</feature>
<protein>
    <recommendedName>
        <fullName evidence="6">HTH lysR-type domain-containing protein</fullName>
    </recommendedName>
</protein>
<evidence type="ECO:0000313" key="7">
    <source>
        <dbReference type="EMBL" id="SPD68846.1"/>
    </source>
</evidence>
<feature type="region of interest" description="Disordered" evidence="5">
    <location>
        <begin position="1755"/>
        <end position="1782"/>
    </location>
</feature>
<dbReference type="GO" id="GO:0003677">
    <property type="term" value="F:DNA binding"/>
    <property type="evidence" value="ECO:0007669"/>
    <property type="project" value="UniProtKB-KW"/>
</dbReference>
<dbReference type="InterPro" id="IPR036388">
    <property type="entry name" value="WH-like_DNA-bd_sf"/>
</dbReference>
<evidence type="ECO:0000256" key="2">
    <source>
        <dbReference type="ARBA" id="ARBA00023015"/>
    </source>
</evidence>
<dbReference type="InterPro" id="IPR000847">
    <property type="entry name" value="LysR_HTH_N"/>
</dbReference>
<accession>A0A9Q7UX73</accession>
<proteinExistence type="inferred from homology"/>
<dbReference type="Gene3D" id="3.30.565.10">
    <property type="entry name" value="Histidine kinase-like ATPase, C-terminal domain"/>
    <property type="match status" value="1"/>
</dbReference>
<dbReference type="SUPFAM" id="SSF46785">
    <property type="entry name" value="Winged helix' DNA-binding domain"/>
    <property type="match status" value="1"/>
</dbReference>
<dbReference type="Pfam" id="PF00126">
    <property type="entry name" value="HTH_1"/>
    <property type="match status" value="1"/>
</dbReference>
<dbReference type="EMBL" id="LT984814">
    <property type="protein sequence ID" value="SPD68846.1"/>
    <property type="molecule type" value="Genomic_DNA"/>
</dbReference>